<keyword evidence="3" id="KW-1185">Reference proteome</keyword>
<feature type="compositionally biased region" description="Basic and acidic residues" evidence="1">
    <location>
        <begin position="93"/>
        <end position="110"/>
    </location>
</feature>
<sequence length="122" mass="13983">MLSISDLATFGEPCDNHANCLDEYGIHNKDPRADDTKPYACALYSFCPDHCCPMKHIRYMKDCFQSQRNPCYAENQPEMPHFVCSASKVHAKPGRESRLPRAPDESDKRELRMSSAWARMVL</sequence>
<protein>
    <submittedName>
        <fullName evidence="2">Uncharacterized protein</fullName>
    </submittedName>
</protein>
<proteinExistence type="predicted"/>
<dbReference type="Proteomes" id="UP000000311">
    <property type="component" value="Unassembled WGS sequence"/>
</dbReference>
<dbReference type="EMBL" id="GL435242">
    <property type="protein sequence ID" value="EFN73635.1"/>
    <property type="molecule type" value="Genomic_DNA"/>
</dbReference>
<name>E1ZYU5_CAMFO</name>
<evidence type="ECO:0000313" key="2">
    <source>
        <dbReference type="EMBL" id="EFN73635.1"/>
    </source>
</evidence>
<reference evidence="2 3" key="1">
    <citation type="journal article" date="2010" name="Science">
        <title>Genomic comparison of the ants Camponotus floridanus and Harpegnathos saltator.</title>
        <authorList>
            <person name="Bonasio R."/>
            <person name="Zhang G."/>
            <person name="Ye C."/>
            <person name="Mutti N.S."/>
            <person name="Fang X."/>
            <person name="Qin N."/>
            <person name="Donahue G."/>
            <person name="Yang P."/>
            <person name="Li Q."/>
            <person name="Li C."/>
            <person name="Zhang P."/>
            <person name="Huang Z."/>
            <person name="Berger S.L."/>
            <person name="Reinberg D."/>
            <person name="Wang J."/>
            <person name="Liebig J."/>
        </authorList>
    </citation>
    <scope>NUCLEOTIDE SEQUENCE [LARGE SCALE GENOMIC DNA]</scope>
    <source>
        <strain evidence="3">C129</strain>
    </source>
</reference>
<dbReference type="OrthoDB" id="5985519at2759"/>
<gene>
    <name evidence="2" type="ORF">EAG_08432</name>
</gene>
<organism evidence="3">
    <name type="scientific">Camponotus floridanus</name>
    <name type="common">Florida carpenter ant</name>
    <dbReference type="NCBI Taxonomy" id="104421"/>
    <lineage>
        <taxon>Eukaryota</taxon>
        <taxon>Metazoa</taxon>
        <taxon>Ecdysozoa</taxon>
        <taxon>Arthropoda</taxon>
        <taxon>Hexapoda</taxon>
        <taxon>Insecta</taxon>
        <taxon>Pterygota</taxon>
        <taxon>Neoptera</taxon>
        <taxon>Endopterygota</taxon>
        <taxon>Hymenoptera</taxon>
        <taxon>Apocrita</taxon>
        <taxon>Aculeata</taxon>
        <taxon>Formicoidea</taxon>
        <taxon>Formicidae</taxon>
        <taxon>Formicinae</taxon>
        <taxon>Camponotus</taxon>
    </lineage>
</organism>
<evidence type="ECO:0000256" key="1">
    <source>
        <dbReference type="SAM" id="MobiDB-lite"/>
    </source>
</evidence>
<accession>E1ZYU5</accession>
<dbReference type="STRING" id="104421.E1ZYU5"/>
<feature type="region of interest" description="Disordered" evidence="1">
    <location>
        <begin position="89"/>
        <end position="110"/>
    </location>
</feature>
<evidence type="ECO:0000313" key="3">
    <source>
        <dbReference type="Proteomes" id="UP000000311"/>
    </source>
</evidence>
<dbReference type="AlphaFoldDB" id="E1ZYU5"/>
<dbReference type="InParanoid" id="E1ZYU5"/>